<dbReference type="GO" id="GO:0008270">
    <property type="term" value="F:zinc ion binding"/>
    <property type="evidence" value="ECO:0007669"/>
    <property type="project" value="UniProtKB-KW"/>
</dbReference>
<dbReference type="Proteomes" id="UP000813463">
    <property type="component" value="Chromosome 6"/>
</dbReference>
<feature type="domain" description="SWIM-type" evidence="6">
    <location>
        <begin position="47"/>
        <end position="85"/>
    </location>
</feature>
<feature type="region of interest" description="Disordered" evidence="5">
    <location>
        <begin position="111"/>
        <end position="162"/>
    </location>
</feature>
<dbReference type="InterPro" id="IPR007527">
    <property type="entry name" value="Znf_SWIM"/>
</dbReference>
<evidence type="ECO:0000259" key="6">
    <source>
        <dbReference type="PROSITE" id="PS50966"/>
    </source>
</evidence>
<dbReference type="PANTHER" id="PTHR31973">
    <property type="entry name" value="POLYPROTEIN, PUTATIVE-RELATED"/>
    <property type="match status" value="1"/>
</dbReference>
<evidence type="ECO:0000313" key="7">
    <source>
        <dbReference type="Proteomes" id="UP000813463"/>
    </source>
</evidence>
<feature type="compositionally biased region" description="Basic residues" evidence="5">
    <location>
        <begin position="139"/>
        <end position="162"/>
    </location>
</feature>
<reference evidence="8" key="2">
    <citation type="submission" date="2025-08" db="UniProtKB">
        <authorList>
            <consortium name="RefSeq"/>
        </authorList>
    </citation>
    <scope>IDENTIFICATION</scope>
    <source>
        <tissue evidence="8">Leaf</tissue>
    </source>
</reference>
<evidence type="ECO:0000256" key="5">
    <source>
        <dbReference type="SAM" id="MobiDB-lite"/>
    </source>
</evidence>
<dbReference type="SMART" id="SM00575">
    <property type="entry name" value="ZnF_PMZ"/>
    <property type="match status" value="1"/>
</dbReference>
<dbReference type="Pfam" id="PF04434">
    <property type="entry name" value="SWIM"/>
    <property type="match status" value="1"/>
</dbReference>
<evidence type="ECO:0000256" key="2">
    <source>
        <dbReference type="ARBA" id="ARBA00022771"/>
    </source>
</evidence>
<evidence type="ECO:0000256" key="3">
    <source>
        <dbReference type="ARBA" id="ARBA00022833"/>
    </source>
</evidence>
<evidence type="ECO:0000256" key="1">
    <source>
        <dbReference type="ARBA" id="ARBA00022723"/>
    </source>
</evidence>
<proteinExistence type="predicted"/>
<evidence type="ECO:0000256" key="4">
    <source>
        <dbReference type="PROSITE-ProRule" id="PRU00325"/>
    </source>
</evidence>
<keyword evidence="1" id="KW-0479">Metal-binding</keyword>
<gene>
    <name evidence="8" type="primary">LOC110798862</name>
</gene>
<dbReference type="PANTHER" id="PTHR31973:SF197">
    <property type="entry name" value="SWIM-TYPE DOMAIN-CONTAINING PROTEIN"/>
    <property type="match status" value="1"/>
</dbReference>
<protein>
    <recommendedName>
        <fullName evidence="6">SWIM-type domain-containing protein</fullName>
    </recommendedName>
</protein>
<dbReference type="KEGG" id="soe:110798862"/>
<evidence type="ECO:0000313" key="8">
    <source>
        <dbReference type="RefSeq" id="XP_021859752.1"/>
    </source>
</evidence>
<keyword evidence="3" id="KW-0862">Zinc</keyword>
<dbReference type="OrthoDB" id="1939383at2759"/>
<organism evidence="7 8">
    <name type="scientific">Spinacia oleracea</name>
    <name type="common">Spinach</name>
    <dbReference type="NCBI Taxonomy" id="3562"/>
    <lineage>
        <taxon>Eukaryota</taxon>
        <taxon>Viridiplantae</taxon>
        <taxon>Streptophyta</taxon>
        <taxon>Embryophyta</taxon>
        <taxon>Tracheophyta</taxon>
        <taxon>Spermatophyta</taxon>
        <taxon>Magnoliopsida</taxon>
        <taxon>eudicotyledons</taxon>
        <taxon>Gunneridae</taxon>
        <taxon>Pentapetalae</taxon>
        <taxon>Caryophyllales</taxon>
        <taxon>Chenopodiaceae</taxon>
        <taxon>Chenopodioideae</taxon>
        <taxon>Anserineae</taxon>
        <taxon>Spinacia</taxon>
    </lineage>
</organism>
<keyword evidence="2 4" id="KW-0863">Zinc-finger</keyword>
<keyword evidence="7" id="KW-1185">Reference proteome</keyword>
<accession>A0A9R0J1R7</accession>
<reference evidence="7" key="1">
    <citation type="journal article" date="2021" name="Nat. Commun.">
        <title>Genomic analyses provide insights into spinach domestication and the genetic basis of agronomic traits.</title>
        <authorList>
            <person name="Cai X."/>
            <person name="Sun X."/>
            <person name="Xu C."/>
            <person name="Sun H."/>
            <person name="Wang X."/>
            <person name="Ge C."/>
            <person name="Zhang Z."/>
            <person name="Wang Q."/>
            <person name="Fei Z."/>
            <person name="Jiao C."/>
            <person name="Wang Q."/>
        </authorList>
    </citation>
    <scope>NUCLEOTIDE SEQUENCE [LARGE SCALE GENOMIC DNA]</scope>
    <source>
        <strain evidence="7">cv. Varoflay</strain>
    </source>
</reference>
<dbReference type="InterPro" id="IPR006564">
    <property type="entry name" value="Znf_PMZ"/>
</dbReference>
<dbReference type="RefSeq" id="XP_021859752.1">
    <property type="nucleotide sequence ID" value="XM_022004060.1"/>
</dbReference>
<dbReference type="AlphaFoldDB" id="A0A9R0J1R7"/>
<sequence length="162" mass="18534">MQRIGIRFDKDANMEPHHLTEYAREELELRGAESRFFYSTPYGGGEYEVRDGNVHFPATRKCGCGVWQVSGIPCKHGLRVIYKQRLSPEDFVSGYFKGAAYKQTHAEHMHQMPDPTQFPKYSLPTINPPGIKRSAGRPPKQRKRGAMEAKKRKRHSSVKCGK</sequence>
<dbReference type="PROSITE" id="PS50966">
    <property type="entry name" value="ZF_SWIM"/>
    <property type="match status" value="1"/>
</dbReference>
<name>A0A9R0J1R7_SPIOL</name>
<dbReference type="GeneID" id="110798862"/>